<dbReference type="PANTHER" id="PTHR33840:SF16">
    <property type="entry name" value="DUF2235 DOMAIN-CONTAINING PROTEIN"/>
    <property type="match status" value="1"/>
</dbReference>
<protein>
    <recommendedName>
        <fullName evidence="1">T6SS Phospholipase effector Tle1-like catalytic domain-containing protein</fullName>
    </recommendedName>
</protein>
<keyword evidence="3" id="KW-1185">Reference proteome</keyword>
<gene>
    <name evidence="2" type="ORF">EJ04DRAFT_179943</name>
</gene>
<dbReference type="AlphaFoldDB" id="A0A9P4R2U0"/>
<evidence type="ECO:0000259" key="1">
    <source>
        <dbReference type="Pfam" id="PF09994"/>
    </source>
</evidence>
<reference evidence="2" key="1">
    <citation type="journal article" date="2020" name="Stud. Mycol.">
        <title>101 Dothideomycetes genomes: a test case for predicting lifestyles and emergence of pathogens.</title>
        <authorList>
            <person name="Haridas S."/>
            <person name="Albert R."/>
            <person name="Binder M."/>
            <person name="Bloem J."/>
            <person name="Labutti K."/>
            <person name="Salamov A."/>
            <person name="Andreopoulos B."/>
            <person name="Baker S."/>
            <person name="Barry K."/>
            <person name="Bills G."/>
            <person name="Bluhm B."/>
            <person name="Cannon C."/>
            <person name="Castanera R."/>
            <person name="Culley D."/>
            <person name="Daum C."/>
            <person name="Ezra D."/>
            <person name="Gonzalez J."/>
            <person name="Henrissat B."/>
            <person name="Kuo A."/>
            <person name="Liang C."/>
            <person name="Lipzen A."/>
            <person name="Lutzoni F."/>
            <person name="Magnuson J."/>
            <person name="Mondo S."/>
            <person name="Nolan M."/>
            <person name="Ohm R."/>
            <person name="Pangilinan J."/>
            <person name="Park H.-J."/>
            <person name="Ramirez L."/>
            <person name="Alfaro M."/>
            <person name="Sun H."/>
            <person name="Tritt A."/>
            <person name="Yoshinaga Y."/>
            <person name="Zwiers L.-H."/>
            <person name="Turgeon B."/>
            <person name="Goodwin S."/>
            <person name="Spatafora J."/>
            <person name="Crous P."/>
            <person name="Grigoriev I."/>
        </authorList>
    </citation>
    <scope>NUCLEOTIDE SEQUENCE</scope>
    <source>
        <strain evidence="2">CBS 125425</strain>
    </source>
</reference>
<dbReference type="OrthoDB" id="59699at2759"/>
<comment type="caution">
    <text evidence="2">The sequence shown here is derived from an EMBL/GenBank/DDBJ whole genome shotgun (WGS) entry which is preliminary data.</text>
</comment>
<dbReference type="InterPro" id="IPR018712">
    <property type="entry name" value="Tle1-like_cat"/>
</dbReference>
<organism evidence="2 3">
    <name type="scientific">Polyplosphaeria fusca</name>
    <dbReference type="NCBI Taxonomy" id="682080"/>
    <lineage>
        <taxon>Eukaryota</taxon>
        <taxon>Fungi</taxon>
        <taxon>Dikarya</taxon>
        <taxon>Ascomycota</taxon>
        <taxon>Pezizomycotina</taxon>
        <taxon>Dothideomycetes</taxon>
        <taxon>Pleosporomycetidae</taxon>
        <taxon>Pleosporales</taxon>
        <taxon>Tetraplosphaeriaceae</taxon>
        <taxon>Polyplosphaeria</taxon>
    </lineage>
</organism>
<feature type="domain" description="T6SS Phospholipase effector Tle1-like catalytic" evidence="1">
    <location>
        <begin position="8"/>
        <end position="315"/>
    </location>
</feature>
<proteinExistence type="predicted"/>
<evidence type="ECO:0000313" key="3">
    <source>
        <dbReference type="Proteomes" id="UP000799444"/>
    </source>
</evidence>
<sequence>MSVSRPPKRLLVFCDGTWCGRETGTYSNTRILADMVGTVNFINTPDVSPTTVHPIFPQRPHVTAGYQEGVGLNKTFLEYLWDGATASSIAEECVSVYQYIVQHFDDEHEIWLFGFSRGSYTVRCVAGMINNCGIIKTHGLSEREVGVLCKEVYRTYRSPLDVDHPKSQHCRGLKADGKRVWQVPRPVRLMCIGDTVGSLGIPRLNAGIGFDWPEFYDQKISSVVQEVFHAVSLHDRLWIFQPCLAFNGPGEDEVIIHQKWFPGCHYDLGRQMFKFVRLAPSNSIEKHLGQLPGRLAKTIYPNEVFADLVLRWMLQAVQVAEDGAPVLPGAKHRIEEIDANLASPTSSQPAGPTGSGDVYGNVLAYAPGGTAFSSLLKFGSKAAELLNKTIPNLGDNIQDVLGIKTVIRILTATRDRKVPGLHADLYEYKAMESVEVRGLRVEFSAEERGGIKRHNDVGTERYPSQTFESFQLWKRVFGDGM</sequence>
<dbReference type="Proteomes" id="UP000799444">
    <property type="component" value="Unassembled WGS sequence"/>
</dbReference>
<name>A0A9P4R2U0_9PLEO</name>
<dbReference type="Pfam" id="PF09994">
    <property type="entry name" value="T6SS_Tle1-like_cat"/>
    <property type="match status" value="1"/>
</dbReference>
<accession>A0A9P4R2U0</accession>
<dbReference type="PANTHER" id="PTHR33840">
    <property type="match status" value="1"/>
</dbReference>
<evidence type="ECO:0000313" key="2">
    <source>
        <dbReference type="EMBL" id="KAF2735836.1"/>
    </source>
</evidence>
<dbReference type="EMBL" id="ML996131">
    <property type="protein sequence ID" value="KAF2735836.1"/>
    <property type="molecule type" value="Genomic_DNA"/>
</dbReference>